<name>X6NXL4_RETFI</name>
<dbReference type="EMBL" id="ASPP01005160">
    <property type="protein sequence ID" value="ETO31050.1"/>
    <property type="molecule type" value="Genomic_DNA"/>
</dbReference>
<gene>
    <name evidence="1" type="ORF">RFI_06072</name>
</gene>
<dbReference type="Proteomes" id="UP000023152">
    <property type="component" value="Unassembled WGS sequence"/>
</dbReference>
<comment type="caution">
    <text evidence="1">The sequence shown here is derived from an EMBL/GenBank/DDBJ whole genome shotgun (WGS) entry which is preliminary data.</text>
</comment>
<organism evidence="1 2">
    <name type="scientific">Reticulomyxa filosa</name>
    <dbReference type="NCBI Taxonomy" id="46433"/>
    <lineage>
        <taxon>Eukaryota</taxon>
        <taxon>Sar</taxon>
        <taxon>Rhizaria</taxon>
        <taxon>Retaria</taxon>
        <taxon>Foraminifera</taxon>
        <taxon>Monothalamids</taxon>
        <taxon>Reticulomyxidae</taxon>
        <taxon>Reticulomyxa</taxon>
    </lineage>
</organism>
<accession>X6NXL4</accession>
<evidence type="ECO:0000313" key="1">
    <source>
        <dbReference type="EMBL" id="ETO31050.1"/>
    </source>
</evidence>
<sequence>MLNILFNYDDNFPFKLKLNMKVGNLYNNGFHVHMDYITVKILDAPWTNHVFPVRLTPNLKDFLEPNFVDSVLEQPFLSIATSLNHYRCYLRHLLLLFLRDEYLYRKNWTGF</sequence>
<evidence type="ECO:0000313" key="2">
    <source>
        <dbReference type="Proteomes" id="UP000023152"/>
    </source>
</evidence>
<keyword evidence="2" id="KW-1185">Reference proteome</keyword>
<reference evidence="1 2" key="1">
    <citation type="journal article" date="2013" name="Curr. Biol.">
        <title>The Genome of the Foraminiferan Reticulomyxa filosa.</title>
        <authorList>
            <person name="Glockner G."/>
            <person name="Hulsmann N."/>
            <person name="Schleicher M."/>
            <person name="Noegel A.A."/>
            <person name="Eichinger L."/>
            <person name="Gallinger C."/>
            <person name="Pawlowski J."/>
            <person name="Sierra R."/>
            <person name="Euteneuer U."/>
            <person name="Pillet L."/>
            <person name="Moustafa A."/>
            <person name="Platzer M."/>
            <person name="Groth M."/>
            <person name="Szafranski K."/>
            <person name="Schliwa M."/>
        </authorList>
    </citation>
    <scope>NUCLEOTIDE SEQUENCE [LARGE SCALE GENOMIC DNA]</scope>
</reference>
<proteinExistence type="predicted"/>
<protein>
    <submittedName>
        <fullName evidence="1">Uncharacterized protein</fullName>
    </submittedName>
</protein>
<dbReference type="AlphaFoldDB" id="X6NXL4"/>